<sequence>MEGIFETNMSSFFNKTLSINHNNSNFKPFFKWEPRENLDDCALLVDLFYKVVKDIEPGTLTLTGVPTDDDFKQKIIRSSSI</sequence>
<protein>
    <submittedName>
        <fullName evidence="1">Uncharacterized protein</fullName>
    </submittedName>
</protein>
<dbReference type="OrthoDB" id="433924at2759"/>
<name>A0A8H4AE95_GIGMA</name>
<reference evidence="1 2" key="1">
    <citation type="journal article" date="2019" name="Environ. Microbiol.">
        <title>At the nexus of three kingdoms: the genome of the mycorrhizal fungus Gigaspora margarita provides insights into plant, endobacterial and fungal interactions.</title>
        <authorList>
            <person name="Venice F."/>
            <person name="Ghignone S."/>
            <person name="Salvioli di Fossalunga A."/>
            <person name="Amselem J."/>
            <person name="Novero M."/>
            <person name="Xianan X."/>
            <person name="Sedzielewska Toro K."/>
            <person name="Morin E."/>
            <person name="Lipzen A."/>
            <person name="Grigoriev I.V."/>
            <person name="Henrissat B."/>
            <person name="Martin F.M."/>
            <person name="Bonfante P."/>
        </authorList>
    </citation>
    <scope>NUCLEOTIDE SEQUENCE [LARGE SCALE GENOMIC DNA]</scope>
    <source>
        <strain evidence="1 2">BEG34</strain>
    </source>
</reference>
<evidence type="ECO:0000313" key="1">
    <source>
        <dbReference type="EMBL" id="KAF0484683.1"/>
    </source>
</evidence>
<keyword evidence="2" id="KW-1185">Reference proteome</keyword>
<evidence type="ECO:0000313" key="2">
    <source>
        <dbReference type="Proteomes" id="UP000439903"/>
    </source>
</evidence>
<proteinExistence type="predicted"/>
<organism evidence="1 2">
    <name type="scientific">Gigaspora margarita</name>
    <dbReference type="NCBI Taxonomy" id="4874"/>
    <lineage>
        <taxon>Eukaryota</taxon>
        <taxon>Fungi</taxon>
        <taxon>Fungi incertae sedis</taxon>
        <taxon>Mucoromycota</taxon>
        <taxon>Glomeromycotina</taxon>
        <taxon>Glomeromycetes</taxon>
        <taxon>Diversisporales</taxon>
        <taxon>Gigasporaceae</taxon>
        <taxon>Gigaspora</taxon>
    </lineage>
</organism>
<gene>
    <name evidence="1" type="ORF">F8M41_022941</name>
</gene>
<dbReference type="EMBL" id="WTPW01000729">
    <property type="protein sequence ID" value="KAF0484683.1"/>
    <property type="molecule type" value="Genomic_DNA"/>
</dbReference>
<accession>A0A8H4AE95</accession>
<comment type="caution">
    <text evidence="1">The sequence shown here is derived from an EMBL/GenBank/DDBJ whole genome shotgun (WGS) entry which is preliminary data.</text>
</comment>
<dbReference type="AlphaFoldDB" id="A0A8H4AE95"/>
<dbReference type="Proteomes" id="UP000439903">
    <property type="component" value="Unassembled WGS sequence"/>
</dbReference>